<dbReference type="AlphaFoldDB" id="A0A543KBG9"/>
<accession>A0A543KBG9</accession>
<protein>
    <submittedName>
        <fullName evidence="1">Uncharacterized protein</fullName>
    </submittedName>
</protein>
<sequence>MSCRTEEDCVNSVPITSTEVNDVAKSELQRLRSAHATVAKLVVDDLVYLPIFERLEAELVAAEAKEKGDPIAYARAAIAAQNAKL</sequence>
<reference evidence="1 2" key="1">
    <citation type="submission" date="2019-06" db="EMBL/GenBank/DDBJ databases">
        <title>Genomic Encyclopedia of Archaeal and Bacterial Type Strains, Phase II (KMG-II): from individual species to whole genera.</title>
        <authorList>
            <person name="Goeker M."/>
        </authorList>
    </citation>
    <scope>NUCLEOTIDE SEQUENCE [LARGE SCALE GENOMIC DNA]</scope>
    <source>
        <strain evidence="1 2">DSM 18423</strain>
    </source>
</reference>
<organism evidence="1 2">
    <name type="scientific">Roseinatronobacter monicus</name>
    <dbReference type="NCBI Taxonomy" id="393481"/>
    <lineage>
        <taxon>Bacteria</taxon>
        <taxon>Pseudomonadati</taxon>
        <taxon>Pseudomonadota</taxon>
        <taxon>Alphaproteobacteria</taxon>
        <taxon>Rhodobacterales</taxon>
        <taxon>Paracoccaceae</taxon>
        <taxon>Roseinatronobacter</taxon>
    </lineage>
</organism>
<evidence type="ECO:0000313" key="1">
    <source>
        <dbReference type="EMBL" id="TQM92438.1"/>
    </source>
</evidence>
<evidence type="ECO:0000313" key="2">
    <source>
        <dbReference type="Proteomes" id="UP000320582"/>
    </source>
</evidence>
<keyword evidence="2" id="KW-1185">Reference proteome</keyword>
<comment type="caution">
    <text evidence="1">The sequence shown here is derived from an EMBL/GenBank/DDBJ whole genome shotgun (WGS) entry which is preliminary data.</text>
</comment>
<proteinExistence type="predicted"/>
<gene>
    <name evidence="1" type="ORF">BD293_1045</name>
</gene>
<name>A0A543KBG9_9RHOB</name>
<dbReference type="Proteomes" id="UP000320582">
    <property type="component" value="Unassembled WGS sequence"/>
</dbReference>
<dbReference type="EMBL" id="VFPT01000001">
    <property type="protein sequence ID" value="TQM92438.1"/>
    <property type="molecule type" value="Genomic_DNA"/>
</dbReference>